<dbReference type="Pfam" id="PF19054">
    <property type="entry name" value="DUF5753"/>
    <property type="match status" value="1"/>
</dbReference>
<comment type="caution">
    <text evidence="2">The sequence shown here is derived from an EMBL/GenBank/DDBJ whole genome shotgun (WGS) entry which is preliminary data.</text>
</comment>
<dbReference type="PROSITE" id="PS50943">
    <property type="entry name" value="HTH_CROC1"/>
    <property type="match status" value="1"/>
</dbReference>
<organism evidence="2 3">
    <name type="scientific">Winogradskya consettensis</name>
    <dbReference type="NCBI Taxonomy" id="113560"/>
    <lineage>
        <taxon>Bacteria</taxon>
        <taxon>Bacillati</taxon>
        <taxon>Actinomycetota</taxon>
        <taxon>Actinomycetes</taxon>
        <taxon>Micromonosporales</taxon>
        <taxon>Micromonosporaceae</taxon>
        <taxon>Winogradskya</taxon>
    </lineage>
</organism>
<keyword evidence="3" id="KW-1185">Reference proteome</keyword>
<dbReference type="GO" id="GO:0003677">
    <property type="term" value="F:DNA binding"/>
    <property type="evidence" value="ECO:0007669"/>
    <property type="project" value="InterPro"/>
</dbReference>
<protein>
    <submittedName>
        <fullName evidence="2">Transcriptional regulator</fullName>
    </submittedName>
</protein>
<evidence type="ECO:0000259" key="1">
    <source>
        <dbReference type="PROSITE" id="PS50943"/>
    </source>
</evidence>
<dbReference type="AlphaFoldDB" id="A0A919VKD0"/>
<dbReference type="InterPro" id="IPR043917">
    <property type="entry name" value="DUF5753"/>
</dbReference>
<dbReference type="InterPro" id="IPR001387">
    <property type="entry name" value="Cro/C1-type_HTH"/>
</dbReference>
<reference evidence="2" key="1">
    <citation type="submission" date="2021-03" db="EMBL/GenBank/DDBJ databases">
        <title>Whole genome shotgun sequence of Actinoplanes consettensis NBRC 14913.</title>
        <authorList>
            <person name="Komaki H."/>
            <person name="Tamura T."/>
        </authorList>
    </citation>
    <scope>NUCLEOTIDE SEQUENCE</scope>
    <source>
        <strain evidence="2">NBRC 14913</strain>
    </source>
</reference>
<dbReference type="InterPro" id="IPR010982">
    <property type="entry name" value="Lambda_DNA-bd_dom_sf"/>
</dbReference>
<evidence type="ECO:0000313" key="2">
    <source>
        <dbReference type="EMBL" id="GIM66116.1"/>
    </source>
</evidence>
<dbReference type="RefSeq" id="WP_212995174.1">
    <property type="nucleotide sequence ID" value="NZ_BAAATW010000001.1"/>
</dbReference>
<dbReference type="EMBL" id="BOQP01000001">
    <property type="protein sequence ID" value="GIM66116.1"/>
    <property type="molecule type" value="Genomic_DNA"/>
</dbReference>
<dbReference type="SMART" id="SM00530">
    <property type="entry name" value="HTH_XRE"/>
    <property type="match status" value="1"/>
</dbReference>
<dbReference type="Proteomes" id="UP000680865">
    <property type="component" value="Unassembled WGS sequence"/>
</dbReference>
<dbReference type="Gene3D" id="1.10.260.40">
    <property type="entry name" value="lambda repressor-like DNA-binding domains"/>
    <property type="match status" value="1"/>
</dbReference>
<proteinExistence type="predicted"/>
<sequence length="308" mass="34130">MGVDPAESHQLPLGAALARHRRRRGVTGTQLGEAVGMSQAKISRLENGVGPAEPGDVEAIARALGVDDAELRRLVEQAADEPQERMTDWRQVPQGLTGRQRKMNQIEFSATTIKAFQPSLVLGLLQTSEYARAVLGTFGDPVFRGLYYTVAAGIPEAVSMRMRRQEILSDPARRFRFLMAEASLANMVCPPEVMPAQITRIREVAHQDNVMLGIIPFHQRWRIVPSHGFELFDAHTVEIDLVNTGMTTQGKTDTQLYGRVFDALEEQATTDIDPILDRYMDLYLDLSRPARRSAPPEQAGRGEADPSA</sequence>
<name>A0A919VKD0_9ACTN</name>
<evidence type="ECO:0000313" key="3">
    <source>
        <dbReference type="Proteomes" id="UP000680865"/>
    </source>
</evidence>
<feature type="domain" description="HTH cro/C1-type" evidence="1">
    <location>
        <begin position="17"/>
        <end position="71"/>
    </location>
</feature>
<gene>
    <name evidence="2" type="ORF">Aco04nite_00520</name>
</gene>
<dbReference type="SUPFAM" id="SSF47413">
    <property type="entry name" value="lambda repressor-like DNA-binding domains"/>
    <property type="match status" value="1"/>
</dbReference>
<dbReference type="CDD" id="cd00093">
    <property type="entry name" value="HTH_XRE"/>
    <property type="match status" value="1"/>
</dbReference>
<dbReference type="Pfam" id="PF13560">
    <property type="entry name" value="HTH_31"/>
    <property type="match status" value="1"/>
</dbReference>
<accession>A0A919VKD0</accession>